<organism evidence="1 2">
    <name type="scientific">Borreliella lusitaniae</name>
    <dbReference type="NCBI Taxonomy" id="100177"/>
    <lineage>
        <taxon>Bacteria</taxon>
        <taxon>Pseudomonadati</taxon>
        <taxon>Spirochaetota</taxon>
        <taxon>Spirochaetia</taxon>
        <taxon>Spirochaetales</taxon>
        <taxon>Borreliaceae</taxon>
        <taxon>Borreliella</taxon>
    </lineage>
</organism>
<geneLocation type="plasmid" evidence="1 2">
    <name>cp32-1</name>
</geneLocation>
<gene>
    <name evidence="1" type="ORF">QIA44_05330</name>
</gene>
<evidence type="ECO:0000313" key="2">
    <source>
        <dbReference type="Proteomes" id="UP001301963"/>
    </source>
</evidence>
<keyword evidence="2" id="KW-1185">Reference proteome</keyword>
<reference evidence="1" key="1">
    <citation type="submission" date="2024-11" db="EMBL/GenBank/DDBJ databases">
        <title>Sequencing of Borrelia variable plasmids from multiple Borrelia sensu lato isolates.</title>
        <authorList>
            <person name="Mongodin E.F."/>
            <person name="Rudenko N."/>
            <person name="Fraser C.M."/>
            <person name="Schutzer S."/>
            <person name="Luft B."/>
            <person name="Morgan R."/>
            <person name="Casjens S."/>
            <person name="Qiu W."/>
        </authorList>
    </citation>
    <scope>NUCLEOTIDE SEQUENCE</scope>
    <source>
        <strain evidence="1">PotiB3</strain>
    </source>
</reference>
<evidence type="ECO:0000313" key="1">
    <source>
        <dbReference type="EMBL" id="XPK47171.1"/>
    </source>
</evidence>
<proteinExistence type="predicted"/>
<name>A0ACD5GMZ9_9SPIR</name>
<protein>
    <submittedName>
        <fullName evidence="1">DUF787 family protein</fullName>
    </submittedName>
</protein>
<dbReference type="Proteomes" id="UP001301963">
    <property type="component" value="Plasmid cp32-1"/>
</dbReference>
<dbReference type="EMBL" id="CP179540">
    <property type="protein sequence ID" value="XPK47171.1"/>
    <property type="molecule type" value="Genomic_DNA"/>
</dbReference>
<accession>A0ACD5GMZ9</accession>
<sequence>MPQDTISVSLVDSRIQTSKPNYYSPLLVYKAAKIKVNKDNGDYKILSLTVNNYEQQIETLEKDNGNGNGEDKLGKEKTLLKKAMSDFFNSSEESLKSAVLFIYKDKPEKLKDYLKAHRHSFVVLINTHNDNDSDDGLKVYKDDYDKFKMSSTFFVFSTKEQEIKELFKGKSNTEKARNIVIYSNNKDNLHLKFVSQYLHQASISHSVNPYGMPLAAVPIVDDTAIGKLRSAKINFYSLLNETGLDGMPAFKEGVDLAGSPIDELFTYHYIKNEAIIELIRIWNKNNRQNSKLSALQLSGARDNVYTSAIECLLKRFVDRGLIIEYKDLKLTLSASIQLKLELSVNITYNFSINAAALVITSQDIVDYQNSLSV</sequence>
<keyword evidence="1" id="KW-0614">Plasmid</keyword>